<dbReference type="EMBL" id="CAADFG010000017">
    <property type="protein sequence ID" value="VFJ89718.1"/>
    <property type="molecule type" value="Genomic_DNA"/>
</dbReference>
<feature type="transmembrane region" description="Helical" evidence="1">
    <location>
        <begin position="12"/>
        <end position="33"/>
    </location>
</feature>
<keyword evidence="1" id="KW-1133">Transmembrane helix</keyword>
<reference evidence="4" key="1">
    <citation type="submission" date="2019-02" db="EMBL/GenBank/DDBJ databases">
        <authorList>
            <person name="Gruber-Vodicka R. H."/>
            <person name="Seah K. B. B."/>
        </authorList>
    </citation>
    <scope>NUCLEOTIDE SEQUENCE</scope>
    <source>
        <strain evidence="4">BECK_SA2B12</strain>
        <strain evidence="2">BECK_SA2B15</strain>
        <strain evidence="3">BECK_SA2B20</strain>
    </source>
</reference>
<dbReference type="AlphaFoldDB" id="A0A450UZ51"/>
<dbReference type="EMBL" id="CAADFI010000016">
    <property type="protein sequence ID" value="VFJ91256.1"/>
    <property type="molecule type" value="Genomic_DNA"/>
</dbReference>
<evidence type="ECO:0000313" key="2">
    <source>
        <dbReference type="EMBL" id="VFJ89718.1"/>
    </source>
</evidence>
<organism evidence="4">
    <name type="scientific">Candidatus Kentrum eta</name>
    <dbReference type="NCBI Taxonomy" id="2126337"/>
    <lineage>
        <taxon>Bacteria</taxon>
        <taxon>Pseudomonadati</taxon>
        <taxon>Pseudomonadota</taxon>
        <taxon>Gammaproteobacteria</taxon>
        <taxon>Candidatus Kentrum</taxon>
    </lineage>
</organism>
<evidence type="ECO:0000313" key="4">
    <source>
        <dbReference type="EMBL" id="VFJ97802.1"/>
    </source>
</evidence>
<name>A0A450UZ51_9GAMM</name>
<gene>
    <name evidence="2" type="ORF">BECKH772A_GA0070896_100175</name>
    <name evidence="3" type="ORF">BECKH772B_GA0070898_100165</name>
    <name evidence="4" type="ORF">BECKH772C_GA0070978_100165</name>
</gene>
<proteinExistence type="predicted"/>
<evidence type="ECO:0000256" key="1">
    <source>
        <dbReference type="SAM" id="Phobius"/>
    </source>
</evidence>
<accession>A0A450UZ51</accession>
<sequence>MIEILKKLDPNWIGAIAAIVGILIATLLGLEALELIPPVFAIGGIIVTLLASVVLFVYWVREQTKEKQREIAPSPEPEMTGQCFVEIHGAGFRHERECQIDSNALAPLPGGHRKVGEVIESILSSGPEGPREDKRFDDPFQLALGAYLLEQVFPAFAAEFTHGAPPTHVDVYIHARDPRVLLLPWHVLSQGDVFLSSFLDWTVSVSGMFPERPARNPCPFPASPRVLLVIPESKGRAATDAKAHLEELENELSIRNPGLTLGQGLRVADSWAGFPDGLERFRPDVVYCHGSWANDVDARMAGGEVNAEDLATAIGKCPQRPALVYLNGFGGPGAGLARFGMALEESVPAVIVGRSPVSPVIAREQGLKLLIDILTQAIPPHRAVARLFGRLEGPATTARARWMTPLLFRGYSEWNAEPPPEPPARGIHDPHWHLKIDRVSQFSTVTTQTLQMAREGRPRSLAFVWYGAQGQGIGLFHQRLNVELREYLPNFNAHLHEIRPDWPSELEDPDMAFRDCLTEAFGVKYPDDIPRAIRKLTQGASGRQTLVYVRHAPVISSRLINPKSLKGYLAWWDRAFAPLLERNQFLLLGISFVVKNPAKFRGLVLEKDRLEDLALKHTVFRLLDEMEELAQRDIADFFKTHNIRLPMESRDRIIEKVLEETGGHYEKTVDQLRDLVAESWHLREDKASGEASVEEDYDY</sequence>
<dbReference type="EMBL" id="CAADFJ010000016">
    <property type="protein sequence ID" value="VFJ97802.1"/>
    <property type="molecule type" value="Genomic_DNA"/>
</dbReference>
<keyword evidence="1" id="KW-0472">Membrane</keyword>
<evidence type="ECO:0000313" key="3">
    <source>
        <dbReference type="EMBL" id="VFJ91256.1"/>
    </source>
</evidence>
<protein>
    <submittedName>
        <fullName evidence="4">Uncharacterized protein</fullName>
    </submittedName>
</protein>
<keyword evidence="1" id="KW-0812">Transmembrane</keyword>
<feature type="transmembrane region" description="Helical" evidence="1">
    <location>
        <begin position="39"/>
        <end position="60"/>
    </location>
</feature>